<sequence>MSDLPFGFGMPDRDPERRDQPGSNPADPFGLGALFGSGGPGGGAPEELLGKMPLFAELQKLMNWSGGPVNWDLARQGAISALATGTQPTSEAERAAVAEALRLADLWLDQATDLPSGVERTLAWSRVEWVEQTLPAWSALIDPLAEKVVAAMTSALPQEAMAMAGPLAGIMGRMGGLMFGAQVGQAFGRLAGEILTGTEVGLPLAPAGAGALVPQNVAAFAEGLDRPADEVRLFLALREAASLRLFAHVPWLRQQLHDAVHAYARGITIDREAIERGLNDAMGSMGGGFDPSNPESIQELLGSGLLEPEETPEQQMALRRLETLLALVEGWVDAVVADAAGERLPGHGALAETMRRRRASGGPAEQTFATLVGLQLRPRRLRDAATVWGAMAQRYGTAERDRLWSHPDLLPTSEDLDEPMDFVARQGVDDELRQLSADDAGPRTPETPGDDTDEGPDGPDGDAAAR</sequence>
<dbReference type="NCBIfam" id="TIGR03624">
    <property type="entry name" value="putative hydrolase"/>
    <property type="match status" value="1"/>
</dbReference>
<keyword evidence="2" id="KW-0482">Metalloprotease</keyword>
<keyword evidence="2" id="KW-0378">Hydrolase</keyword>
<dbReference type="InterPro" id="IPR018766">
    <property type="entry name" value="Zinicin_2"/>
</dbReference>
<keyword evidence="3" id="KW-1185">Reference proteome</keyword>
<accession>A0ABV3X8J1</accession>
<dbReference type="Gene3D" id="1.20.150.30">
    <property type="entry name" value="Zincin-like metallopeptidase, N-terminal domain"/>
    <property type="match status" value="1"/>
</dbReference>
<dbReference type="EMBL" id="JBFNXQ010000001">
    <property type="protein sequence ID" value="MEX5716859.1"/>
    <property type="molecule type" value="Genomic_DNA"/>
</dbReference>
<evidence type="ECO:0000313" key="3">
    <source>
        <dbReference type="Proteomes" id="UP001560045"/>
    </source>
</evidence>
<dbReference type="PANTHER" id="PTHR39420">
    <property type="match status" value="1"/>
</dbReference>
<reference evidence="2 3" key="1">
    <citation type="submission" date="2024-06" db="EMBL/GenBank/DDBJ databases">
        <title>Draft genome sequence of Geodermatophilus badlandi, a novel member of the Geodermatophilaceae isolated from badland sedimentary rocks in the Red desert, Wyoming, USA.</title>
        <authorList>
            <person name="Ben Tekaya S."/>
            <person name="Nouioui I."/>
            <person name="Flores G.M."/>
            <person name="Shaal M.N."/>
            <person name="Bredoire F."/>
            <person name="Basile F."/>
            <person name="Van Diepen L."/>
            <person name="Ward N.L."/>
        </authorList>
    </citation>
    <scope>NUCLEOTIDE SEQUENCE [LARGE SCALE GENOMIC DNA]</scope>
    <source>
        <strain evidence="2 3">WL48A</strain>
    </source>
</reference>
<dbReference type="Pfam" id="PF10103">
    <property type="entry name" value="Zincin_2"/>
    <property type="match status" value="1"/>
</dbReference>
<dbReference type="PANTHER" id="PTHR39420:SF2">
    <property type="entry name" value="HYDROLASE"/>
    <property type="match status" value="1"/>
</dbReference>
<evidence type="ECO:0000313" key="2">
    <source>
        <dbReference type="EMBL" id="MEX5716859.1"/>
    </source>
</evidence>
<dbReference type="SUPFAM" id="SSF55486">
    <property type="entry name" value="Metalloproteases ('zincins'), catalytic domain"/>
    <property type="match status" value="1"/>
</dbReference>
<feature type="compositionally biased region" description="Gly residues" evidence="1">
    <location>
        <begin position="33"/>
        <end position="44"/>
    </location>
</feature>
<dbReference type="RefSeq" id="WP_369202148.1">
    <property type="nucleotide sequence ID" value="NZ_JBFNXQ010000001.1"/>
</dbReference>
<organism evidence="2 3">
    <name type="scientific">Geodermatophilus maliterrae</name>
    <dbReference type="NCBI Taxonomy" id="3162531"/>
    <lineage>
        <taxon>Bacteria</taxon>
        <taxon>Bacillati</taxon>
        <taxon>Actinomycetota</taxon>
        <taxon>Actinomycetes</taxon>
        <taxon>Geodermatophilales</taxon>
        <taxon>Geodermatophilaceae</taxon>
        <taxon>Geodermatophilus</taxon>
    </lineage>
</organism>
<proteinExistence type="predicted"/>
<feature type="region of interest" description="Disordered" evidence="1">
    <location>
        <begin position="1"/>
        <end position="45"/>
    </location>
</feature>
<evidence type="ECO:0000256" key="1">
    <source>
        <dbReference type="SAM" id="MobiDB-lite"/>
    </source>
</evidence>
<dbReference type="Proteomes" id="UP001560045">
    <property type="component" value="Unassembled WGS sequence"/>
</dbReference>
<feature type="compositionally biased region" description="Acidic residues" evidence="1">
    <location>
        <begin position="448"/>
        <end position="460"/>
    </location>
</feature>
<dbReference type="InterPro" id="IPR042271">
    <property type="entry name" value="Zinicin_2_N"/>
</dbReference>
<name>A0ABV3X8J1_9ACTN</name>
<feature type="region of interest" description="Disordered" evidence="1">
    <location>
        <begin position="422"/>
        <end position="466"/>
    </location>
</feature>
<keyword evidence="2" id="KW-0645">Protease</keyword>
<gene>
    <name evidence="2" type="ORF">ABQ292_00585</name>
</gene>
<dbReference type="GO" id="GO:0008237">
    <property type="term" value="F:metallopeptidase activity"/>
    <property type="evidence" value="ECO:0007669"/>
    <property type="project" value="UniProtKB-KW"/>
</dbReference>
<comment type="caution">
    <text evidence="2">The sequence shown here is derived from an EMBL/GenBank/DDBJ whole genome shotgun (WGS) entry which is preliminary data.</text>
</comment>
<protein>
    <submittedName>
        <fullName evidence="2">Zinc-dependent metalloprotease</fullName>
    </submittedName>
</protein>
<feature type="compositionally biased region" description="Basic and acidic residues" evidence="1">
    <location>
        <begin position="11"/>
        <end position="20"/>
    </location>
</feature>